<proteinExistence type="predicted"/>
<reference evidence="2" key="1">
    <citation type="journal article" date="2022" name="Mol. Ecol. Resour.">
        <title>The genomes of chicory, endive, great burdock and yacon provide insights into Asteraceae palaeo-polyploidization history and plant inulin production.</title>
        <authorList>
            <person name="Fan W."/>
            <person name="Wang S."/>
            <person name="Wang H."/>
            <person name="Wang A."/>
            <person name="Jiang F."/>
            <person name="Liu H."/>
            <person name="Zhao H."/>
            <person name="Xu D."/>
            <person name="Zhang Y."/>
        </authorList>
    </citation>
    <scope>NUCLEOTIDE SEQUENCE [LARGE SCALE GENOMIC DNA]</scope>
    <source>
        <strain evidence="2">cv. Punajuju</strain>
    </source>
</reference>
<comment type="caution">
    <text evidence="1">The sequence shown here is derived from an EMBL/GenBank/DDBJ whole genome shotgun (WGS) entry which is preliminary data.</text>
</comment>
<keyword evidence="2" id="KW-1185">Reference proteome</keyword>
<sequence>MEPQFRGSSPKFRVKRTITTKQQSVTESPKVVTISMTDWDATDFSSDEENSQLGRRNIKRYVSVIKFEENCCGEILKENGGDGGKKKQSRRKKEPVAAARVEAGRGSGKCLGNERRFRGVRQRPWGRWSAEIRDPVRRARIWLGTYDTAEEAALVYDRRAIEIRGSQALTNFLQPPPPETPAITPVSIPEQYSGNESPDLSSPTSVLRFDKTEDASENPTESKQTEPPASNPFSIDYLQYDTNFQEDFFDFRIPSPIIVEEVNFPEKIGTESSEILSELDVDVKSWAWDVDSFFKDPLVT</sequence>
<dbReference type="Proteomes" id="UP001055811">
    <property type="component" value="Linkage Group LG07"/>
</dbReference>
<protein>
    <submittedName>
        <fullName evidence="1">Uncharacterized protein</fullName>
    </submittedName>
</protein>
<reference evidence="1 2" key="2">
    <citation type="journal article" date="2022" name="Mol. Ecol. Resour.">
        <title>The genomes of chicory, endive, great burdock and yacon provide insights into Asteraceae paleo-polyploidization history and plant inulin production.</title>
        <authorList>
            <person name="Fan W."/>
            <person name="Wang S."/>
            <person name="Wang H."/>
            <person name="Wang A."/>
            <person name="Jiang F."/>
            <person name="Liu H."/>
            <person name="Zhao H."/>
            <person name="Xu D."/>
            <person name="Zhang Y."/>
        </authorList>
    </citation>
    <scope>NUCLEOTIDE SEQUENCE [LARGE SCALE GENOMIC DNA]</scope>
    <source>
        <strain evidence="2">cv. Punajuju</strain>
        <tissue evidence="1">Leaves</tissue>
    </source>
</reference>
<accession>A0ACB9AP68</accession>
<evidence type="ECO:0000313" key="1">
    <source>
        <dbReference type="EMBL" id="KAI3711435.1"/>
    </source>
</evidence>
<organism evidence="1 2">
    <name type="scientific">Cichorium intybus</name>
    <name type="common">Chicory</name>
    <dbReference type="NCBI Taxonomy" id="13427"/>
    <lineage>
        <taxon>Eukaryota</taxon>
        <taxon>Viridiplantae</taxon>
        <taxon>Streptophyta</taxon>
        <taxon>Embryophyta</taxon>
        <taxon>Tracheophyta</taxon>
        <taxon>Spermatophyta</taxon>
        <taxon>Magnoliopsida</taxon>
        <taxon>eudicotyledons</taxon>
        <taxon>Gunneridae</taxon>
        <taxon>Pentapetalae</taxon>
        <taxon>asterids</taxon>
        <taxon>campanulids</taxon>
        <taxon>Asterales</taxon>
        <taxon>Asteraceae</taxon>
        <taxon>Cichorioideae</taxon>
        <taxon>Cichorieae</taxon>
        <taxon>Cichoriinae</taxon>
        <taxon>Cichorium</taxon>
    </lineage>
</organism>
<dbReference type="EMBL" id="CM042015">
    <property type="protein sequence ID" value="KAI3711435.1"/>
    <property type="molecule type" value="Genomic_DNA"/>
</dbReference>
<name>A0ACB9AP68_CICIN</name>
<gene>
    <name evidence="1" type="ORF">L2E82_41527</name>
</gene>
<evidence type="ECO:0000313" key="2">
    <source>
        <dbReference type="Proteomes" id="UP001055811"/>
    </source>
</evidence>